<dbReference type="Proteomes" id="UP000309215">
    <property type="component" value="Unassembled WGS sequence"/>
</dbReference>
<evidence type="ECO:0000313" key="2">
    <source>
        <dbReference type="Proteomes" id="UP000309215"/>
    </source>
</evidence>
<evidence type="ECO:0000313" key="1">
    <source>
        <dbReference type="EMBL" id="TKC98660.1"/>
    </source>
</evidence>
<proteinExistence type="predicted"/>
<protein>
    <recommendedName>
        <fullName evidence="3">Ribbon-helix-helix protein, CopG family</fullName>
    </recommendedName>
</protein>
<dbReference type="EMBL" id="SSMQ01000065">
    <property type="protein sequence ID" value="TKC98660.1"/>
    <property type="molecule type" value="Genomic_DNA"/>
</dbReference>
<comment type="caution">
    <text evidence="1">The sequence shown here is derived from an EMBL/GenBank/DDBJ whole genome shotgun (WGS) entry which is preliminary data.</text>
</comment>
<evidence type="ECO:0008006" key="3">
    <source>
        <dbReference type="Google" id="ProtNLM"/>
    </source>
</evidence>
<dbReference type="AlphaFoldDB" id="A0A4U1IVW5"/>
<organism evidence="1 2">
    <name type="scientific">Polyangium fumosum</name>
    <dbReference type="NCBI Taxonomy" id="889272"/>
    <lineage>
        <taxon>Bacteria</taxon>
        <taxon>Pseudomonadati</taxon>
        <taxon>Myxococcota</taxon>
        <taxon>Polyangia</taxon>
        <taxon>Polyangiales</taxon>
        <taxon>Polyangiaceae</taxon>
        <taxon>Polyangium</taxon>
    </lineage>
</organism>
<gene>
    <name evidence="1" type="ORF">E8A74_40535</name>
</gene>
<sequence>MELPERLRGRLDQLRAMSEAGTITQVVKRAVTLYDVLLSAIRNGRERIILRSVDGTERELLIP</sequence>
<name>A0A4U1IVW5_9BACT</name>
<keyword evidence="2" id="KW-1185">Reference proteome</keyword>
<accession>A0A4U1IVW5</accession>
<reference evidence="1 2" key="1">
    <citation type="submission" date="2019-04" db="EMBL/GenBank/DDBJ databases">
        <authorList>
            <person name="Li Y."/>
            <person name="Wang J."/>
        </authorList>
    </citation>
    <scope>NUCLEOTIDE SEQUENCE [LARGE SCALE GENOMIC DNA]</scope>
    <source>
        <strain evidence="1 2">DSM 14668</strain>
    </source>
</reference>